<evidence type="ECO:0000256" key="1">
    <source>
        <dbReference type="ARBA" id="ARBA00023172"/>
    </source>
</evidence>
<comment type="caution">
    <text evidence="2">The sequence shown here is derived from an EMBL/GenBank/DDBJ whole genome shotgun (WGS) entry which is preliminary data.</text>
</comment>
<dbReference type="EMBL" id="JAPDMQ010000183">
    <property type="protein sequence ID" value="KAK0531558.1"/>
    <property type="molecule type" value="Genomic_DNA"/>
</dbReference>
<dbReference type="AlphaFoldDB" id="A0AAN6GFV7"/>
<protein>
    <submittedName>
        <fullName evidence="2">Uncharacterized protein</fullName>
    </submittedName>
</protein>
<name>A0AAN6GFV7_9BASI</name>
<dbReference type="GO" id="GO:0015074">
    <property type="term" value="P:DNA integration"/>
    <property type="evidence" value="ECO:0007669"/>
    <property type="project" value="InterPro"/>
</dbReference>
<dbReference type="Gene3D" id="1.10.443.10">
    <property type="entry name" value="Intergrase catalytic core"/>
    <property type="match status" value="1"/>
</dbReference>
<keyword evidence="1" id="KW-0233">DNA recombination</keyword>
<dbReference type="GO" id="GO:0003677">
    <property type="term" value="F:DNA binding"/>
    <property type="evidence" value="ECO:0007669"/>
    <property type="project" value="InterPro"/>
</dbReference>
<accession>A0AAN6GFV7</accession>
<dbReference type="GO" id="GO:0006310">
    <property type="term" value="P:DNA recombination"/>
    <property type="evidence" value="ECO:0007669"/>
    <property type="project" value="UniProtKB-KW"/>
</dbReference>
<gene>
    <name evidence="2" type="ORF">OC842_003594</name>
</gene>
<dbReference type="InterPro" id="IPR013762">
    <property type="entry name" value="Integrase-like_cat_sf"/>
</dbReference>
<proteinExistence type="predicted"/>
<reference evidence="2" key="1">
    <citation type="journal article" date="2023" name="PhytoFront">
        <title>Draft Genome Resources of Seven Strains of Tilletia horrida, Causal Agent of Kernel Smut of Rice.</title>
        <authorList>
            <person name="Khanal S."/>
            <person name="Antony Babu S."/>
            <person name="Zhou X.G."/>
        </authorList>
    </citation>
    <scope>NUCLEOTIDE SEQUENCE</scope>
    <source>
        <strain evidence="2">TX3</strain>
    </source>
</reference>
<keyword evidence="3" id="KW-1185">Reference proteome</keyword>
<evidence type="ECO:0000313" key="2">
    <source>
        <dbReference type="EMBL" id="KAK0531558.1"/>
    </source>
</evidence>
<dbReference type="InterPro" id="IPR011010">
    <property type="entry name" value="DNA_brk_join_enz"/>
</dbReference>
<dbReference type="SUPFAM" id="SSF56349">
    <property type="entry name" value="DNA breaking-rejoining enzymes"/>
    <property type="match status" value="1"/>
</dbReference>
<sequence>CILNLSSSGKRRELTAPFFAKTVNVWLKAAGREPVSGHCFRIGGATLFFAAKLPLAEIKIRGGWASDAYLCYIRDNYVRHAAMFGDVDPSHLFYG</sequence>
<evidence type="ECO:0000313" key="3">
    <source>
        <dbReference type="Proteomes" id="UP001176521"/>
    </source>
</evidence>
<dbReference type="Proteomes" id="UP001176521">
    <property type="component" value="Unassembled WGS sequence"/>
</dbReference>
<feature type="non-terminal residue" evidence="2">
    <location>
        <position position="1"/>
    </location>
</feature>
<organism evidence="2 3">
    <name type="scientific">Tilletia horrida</name>
    <dbReference type="NCBI Taxonomy" id="155126"/>
    <lineage>
        <taxon>Eukaryota</taxon>
        <taxon>Fungi</taxon>
        <taxon>Dikarya</taxon>
        <taxon>Basidiomycota</taxon>
        <taxon>Ustilaginomycotina</taxon>
        <taxon>Exobasidiomycetes</taxon>
        <taxon>Tilletiales</taxon>
        <taxon>Tilletiaceae</taxon>
        <taxon>Tilletia</taxon>
    </lineage>
</organism>